<dbReference type="OrthoDB" id="1653343at2"/>
<name>A0A0M2SWV0_9BACI</name>
<evidence type="ECO:0000256" key="1">
    <source>
        <dbReference type="SAM" id="SignalP"/>
    </source>
</evidence>
<organism evidence="2 3">
    <name type="scientific">Mesobacillus campisalis</name>
    <dbReference type="NCBI Taxonomy" id="1408103"/>
    <lineage>
        <taxon>Bacteria</taxon>
        <taxon>Bacillati</taxon>
        <taxon>Bacillota</taxon>
        <taxon>Bacilli</taxon>
        <taxon>Bacillales</taxon>
        <taxon>Bacillaceae</taxon>
        <taxon>Mesobacillus</taxon>
    </lineage>
</organism>
<dbReference type="Proteomes" id="UP000034166">
    <property type="component" value="Unassembled WGS sequence"/>
</dbReference>
<dbReference type="PATRIC" id="fig|1408103.3.peg.992"/>
<evidence type="ECO:0008006" key="4">
    <source>
        <dbReference type="Google" id="ProtNLM"/>
    </source>
</evidence>
<keyword evidence="1" id="KW-0732">Signal</keyword>
<evidence type="ECO:0000313" key="2">
    <source>
        <dbReference type="EMBL" id="KKK39039.1"/>
    </source>
</evidence>
<dbReference type="RefSeq" id="WP_046522530.1">
    <property type="nucleotide sequence ID" value="NZ_LAYY01000004.1"/>
</dbReference>
<dbReference type="AlphaFoldDB" id="A0A0M2SWV0"/>
<protein>
    <recommendedName>
        <fullName evidence="4">Spore coat protein</fullName>
    </recommendedName>
</protein>
<proteinExistence type="predicted"/>
<dbReference type="EMBL" id="LAYY01000004">
    <property type="protein sequence ID" value="KKK39039.1"/>
    <property type="molecule type" value="Genomic_DNA"/>
</dbReference>
<reference evidence="2 3" key="1">
    <citation type="submission" date="2015-04" db="EMBL/GenBank/DDBJ databases">
        <title>Taxonomic description and genome sequence of Bacillus campisalis sp. nov., a novel member of the genus Bacillus isolated from solar saltern.</title>
        <authorList>
            <person name="Mathan Kumar R."/>
            <person name="Kaur G."/>
            <person name="Kumar A."/>
            <person name="Singh N.K."/>
            <person name="Kaur N."/>
            <person name="Kumar N."/>
            <person name="Mayilraj S."/>
        </authorList>
    </citation>
    <scope>NUCLEOTIDE SEQUENCE [LARGE SCALE GENOMIC DNA]</scope>
    <source>
        <strain evidence="2 3">SA2-6</strain>
    </source>
</reference>
<evidence type="ECO:0000313" key="3">
    <source>
        <dbReference type="Proteomes" id="UP000034166"/>
    </source>
</evidence>
<feature type="signal peptide" evidence="1">
    <location>
        <begin position="1"/>
        <end position="25"/>
    </location>
</feature>
<dbReference type="SUPFAM" id="SSF69318">
    <property type="entry name" value="Integrin alpha N-terminal domain"/>
    <property type="match status" value="1"/>
</dbReference>
<feature type="chain" id="PRO_5005641917" description="Spore coat protein" evidence="1">
    <location>
        <begin position="26"/>
        <end position="257"/>
    </location>
</feature>
<keyword evidence="3" id="KW-1185">Reference proteome</keyword>
<gene>
    <name evidence="2" type="ORF">WQ57_04410</name>
</gene>
<dbReference type="InterPro" id="IPR028994">
    <property type="entry name" value="Integrin_alpha_N"/>
</dbReference>
<comment type="caution">
    <text evidence="2">The sequence shown here is derived from an EMBL/GenBank/DDBJ whole genome shotgun (WGS) entry which is preliminary data.</text>
</comment>
<sequence>MKKKLLIPFGMIFALSLSAITGAYATEDKKEKKTPAYKAIKHKQDVTGDGRADYVTLNGKPYDEDPHFLKEILLKVKTSEGKKFNIKFEGGHQPKVVIGDLNGDSVNDILVSAKTGEGSDTSHYHLYSFKNGIETDLGVPDPLTVSSQFQEDYQAFLKIENTNESYSFDLASRKREYNSLGLYQNGKLNEPMELQVMPYSSLKPVILEGGRKGLRGVQRFCGAGSKDTIGYIHSVWVDDNGEWTLAGTEVKQVKEDK</sequence>
<accession>A0A0M2SWV0</accession>